<proteinExistence type="predicted"/>
<protein>
    <submittedName>
        <fullName evidence="1">Uncharacterized protein</fullName>
    </submittedName>
</protein>
<sequence length="85" mass="10033">MFEEDSVCLRGISEKNPRKILYLNGKVLINKKDRLPINEPSWNENTRNIRHKTIKEWGDTFACPLKKIPDNPENILLTFSYPKYV</sequence>
<dbReference type="AlphaFoldDB" id="X1SD39"/>
<name>X1SD39_9ZZZZ</name>
<feature type="non-terminal residue" evidence="1">
    <location>
        <position position="85"/>
    </location>
</feature>
<organism evidence="1">
    <name type="scientific">marine sediment metagenome</name>
    <dbReference type="NCBI Taxonomy" id="412755"/>
    <lineage>
        <taxon>unclassified sequences</taxon>
        <taxon>metagenomes</taxon>
        <taxon>ecological metagenomes</taxon>
    </lineage>
</organism>
<reference evidence="1" key="1">
    <citation type="journal article" date="2014" name="Front. Microbiol.">
        <title>High frequency of phylogenetically diverse reductive dehalogenase-homologous genes in deep subseafloor sedimentary metagenomes.</title>
        <authorList>
            <person name="Kawai M."/>
            <person name="Futagami T."/>
            <person name="Toyoda A."/>
            <person name="Takaki Y."/>
            <person name="Nishi S."/>
            <person name="Hori S."/>
            <person name="Arai W."/>
            <person name="Tsubouchi T."/>
            <person name="Morono Y."/>
            <person name="Uchiyama I."/>
            <person name="Ito T."/>
            <person name="Fujiyama A."/>
            <person name="Inagaki F."/>
            <person name="Takami H."/>
        </authorList>
    </citation>
    <scope>NUCLEOTIDE SEQUENCE</scope>
    <source>
        <strain evidence="1">Expedition CK06-06</strain>
    </source>
</reference>
<comment type="caution">
    <text evidence="1">The sequence shown here is derived from an EMBL/GenBank/DDBJ whole genome shotgun (WGS) entry which is preliminary data.</text>
</comment>
<accession>X1SD39</accession>
<gene>
    <name evidence="1" type="ORF">S12H4_25291</name>
</gene>
<evidence type="ECO:0000313" key="1">
    <source>
        <dbReference type="EMBL" id="GAI73340.1"/>
    </source>
</evidence>
<dbReference type="EMBL" id="BARW01014103">
    <property type="protein sequence ID" value="GAI73340.1"/>
    <property type="molecule type" value="Genomic_DNA"/>
</dbReference>